<dbReference type="GO" id="GO:0004107">
    <property type="term" value="F:chorismate synthase activity"/>
    <property type="evidence" value="ECO:0007669"/>
    <property type="project" value="UniProtKB-UniRule"/>
</dbReference>
<dbReference type="AlphaFoldDB" id="A0A4Y1WQZ7"/>
<dbReference type="Pfam" id="PF01264">
    <property type="entry name" value="Chorismate_synt"/>
    <property type="match status" value="1"/>
</dbReference>
<dbReference type="GO" id="GO:0009073">
    <property type="term" value="P:aromatic amino acid family biosynthetic process"/>
    <property type="evidence" value="ECO:0007669"/>
    <property type="project" value="UniProtKB-KW"/>
</dbReference>
<keyword evidence="7" id="KW-0274">FAD</keyword>
<dbReference type="PANTHER" id="PTHR21085:SF0">
    <property type="entry name" value="CHORISMATE SYNTHASE"/>
    <property type="match status" value="1"/>
</dbReference>
<comment type="function">
    <text evidence="7">Catalyzes the anti-1,4-elimination of the C-3 phosphate and the C-6 proR hydrogen from 5-enolpyruvylshikimate-3-phosphate (EPSP) to yield chorismate, which is the branch point compound that serves as the starting substrate for the three terminal pathways of aromatic amino acid biosynthesis. This reaction introduces a second double bond into the aromatic ring system.</text>
</comment>
<dbReference type="InterPro" id="IPR020541">
    <property type="entry name" value="Chorismate_synthase_CS"/>
</dbReference>
<protein>
    <recommendedName>
        <fullName evidence="3 7">Chorismate synthase</fullName>
        <shortName evidence="7">CS</shortName>
        <ecNumber evidence="3 7">4.2.3.5</ecNumber>
    </recommendedName>
    <alternativeName>
        <fullName evidence="7">5-enolpyruvylshikimate-3-phosphate phospholyase</fullName>
    </alternativeName>
</protein>
<dbReference type="CDD" id="cd07304">
    <property type="entry name" value="Chorismate_synthase"/>
    <property type="match status" value="1"/>
</dbReference>
<feature type="binding site" evidence="7">
    <location>
        <position position="46"/>
    </location>
    <ligand>
        <name>NADP(+)</name>
        <dbReference type="ChEBI" id="CHEBI:58349"/>
    </ligand>
</feature>
<feature type="binding site" evidence="7">
    <location>
        <position position="51"/>
    </location>
    <ligand>
        <name>NADP(+)</name>
        <dbReference type="ChEBI" id="CHEBI:58349"/>
    </ligand>
</feature>
<feature type="binding site" evidence="7">
    <location>
        <position position="255"/>
    </location>
    <ligand>
        <name>FMN</name>
        <dbReference type="ChEBI" id="CHEBI:58210"/>
    </ligand>
</feature>
<dbReference type="GeneID" id="78340990"/>
<keyword evidence="4 7" id="KW-0028">Amino-acid biosynthesis</keyword>
<dbReference type="InterPro" id="IPR035904">
    <property type="entry name" value="Chorismate_synth_AroC_sf"/>
</dbReference>
<evidence type="ECO:0000256" key="4">
    <source>
        <dbReference type="ARBA" id="ARBA00022605"/>
    </source>
</evidence>
<evidence type="ECO:0000256" key="6">
    <source>
        <dbReference type="ARBA" id="ARBA00023239"/>
    </source>
</evidence>
<dbReference type="UniPathway" id="UPA00053">
    <property type="reaction ID" value="UER00090"/>
</dbReference>
<evidence type="ECO:0000256" key="3">
    <source>
        <dbReference type="ARBA" id="ARBA00013036"/>
    </source>
</evidence>
<keyword evidence="6 7" id="KW-0456">Lyase</keyword>
<comment type="pathway">
    <text evidence="1 7">Metabolic intermediate biosynthesis; chorismate biosynthesis; chorismate from D-erythrose 4-phosphate and phosphoenolpyruvate: step 7/7.</text>
</comment>
<name>A0A4Y1WQZ7_9BACT</name>
<evidence type="ECO:0000256" key="1">
    <source>
        <dbReference type="ARBA" id="ARBA00005044"/>
    </source>
</evidence>
<dbReference type="SUPFAM" id="SSF103263">
    <property type="entry name" value="Chorismate synthase, AroC"/>
    <property type="match status" value="1"/>
</dbReference>
<evidence type="ECO:0000313" key="8">
    <source>
        <dbReference type="EMBL" id="BBL02954.1"/>
    </source>
</evidence>
<organism evidence="8 9">
    <name type="scientific">Alistipes communis</name>
    <dbReference type="NCBI Taxonomy" id="2585118"/>
    <lineage>
        <taxon>Bacteria</taxon>
        <taxon>Pseudomonadati</taxon>
        <taxon>Bacteroidota</taxon>
        <taxon>Bacteroidia</taxon>
        <taxon>Bacteroidales</taxon>
        <taxon>Rikenellaceae</taxon>
        <taxon>Alistipes</taxon>
    </lineage>
</organism>
<comment type="similarity">
    <text evidence="2 7">Belongs to the chorismate synthase family.</text>
</comment>
<comment type="caution">
    <text evidence="7">Lacks conserved residue(s) required for the propagation of feature annotation.</text>
</comment>
<keyword evidence="5 7" id="KW-0057">Aromatic amino acid biosynthesis</keyword>
<gene>
    <name evidence="7" type="primary">aroC</name>
    <name evidence="8" type="ORF">A5CBH24_02670</name>
</gene>
<comment type="catalytic activity">
    <reaction evidence="7">
        <text>5-O-(1-carboxyvinyl)-3-phosphoshikimate = chorismate + phosphate</text>
        <dbReference type="Rhea" id="RHEA:21020"/>
        <dbReference type="ChEBI" id="CHEBI:29748"/>
        <dbReference type="ChEBI" id="CHEBI:43474"/>
        <dbReference type="ChEBI" id="CHEBI:57701"/>
        <dbReference type="EC" id="4.2.3.5"/>
    </reaction>
</comment>
<dbReference type="HAMAP" id="MF_00300">
    <property type="entry name" value="Chorismate_synth"/>
    <property type="match status" value="1"/>
</dbReference>
<keyword evidence="9" id="KW-1185">Reference proteome</keyword>
<evidence type="ECO:0000313" key="9">
    <source>
        <dbReference type="Proteomes" id="UP000318946"/>
    </source>
</evidence>
<dbReference type="EC" id="4.2.3.5" evidence="3 7"/>
<dbReference type="PROSITE" id="PS00787">
    <property type="entry name" value="CHORISMATE_SYNTHASE_1"/>
    <property type="match status" value="1"/>
</dbReference>
<evidence type="ECO:0000256" key="2">
    <source>
        <dbReference type="ARBA" id="ARBA00008014"/>
    </source>
</evidence>
<feature type="binding site" evidence="7">
    <location>
        <begin position="123"/>
        <end position="125"/>
    </location>
    <ligand>
        <name>FMN</name>
        <dbReference type="ChEBI" id="CHEBI:58210"/>
    </ligand>
</feature>
<keyword evidence="7" id="KW-0285">Flavoprotein</keyword>
<dbReference type="GO" id="GO:0008652">
    <property type="term" value="P:amino acid biosynthetic process"/>
    <property type="evidence" value="ECO:0007669"/>
    <property type="project" value="UniProtKB-KW"/>
</dbReference>
<keyword evidence="7" id="KW-0521">NADP</keyword>
<sequence length="332" mass="34737">MNSFGTLFRITLWGESHGPQIGVTLDGVPAGLPLDIPDFEADLARRRSGAKGTTPRQENDLPQIVSGLYKGHTTGAPLTLVFENANTRSGDYDNLLTQPRPSHADRTAAVKFEGWNDPRGGGHFSGRLTLALVAAGVVAKKILGGATFSTRLTAVGGQTDPARFDDAIDDALRDEDSVGGIVECRVAGIPAGWGEPFFDSVESAAAHLLFAIPAIKGVEFGDGFAAAALRGSAHNDPIADADGRTATNHAGGIAGGITNGNELIVRAAVKPTASIAREQQTFDFAAGRVAPLRIRGRHDACIALRAAVVVEAAMAVALADFKLRDRCRRAAK</sequence>
<dbReference type="InterPro" id="IPR000453">
    <property type="entry name" value="Chorismate_synth"/>
</dbReference>
<dbReference type="Proteomes" id="UP000318946">
    <property type="component" value="Chromosome"/>
</dbReference>
<dbReference type="PANTHER" id="PTHR21085">
    <property type="entry name" value="CHORISMATE SYNTHASE"/>
    <property type="match status" value="1"/>
</dbReference>
<evidence type="ECO:0000256" key="7">
    <source>
        <dbReference type="HAMAP-Rule" id="MF_00300"/>
    </source>
</evidence>
<dbReference type="KEGG" id="acou:A5CBH24_02670"/>
<dbReference type="OrthoDB" id="9771806at2"/>
<dbReference type="PROSITE" id="PS00788">
    <property type="entry name" value="CHORISMATE_SYNTHASE_2"/>
    <property type="match status" value="1"/>
</dbReference>
<dbReference type="PIRSF" id="PIRSF001456">
    <property type="entry name" value="Chorismate_synth"/>
    <property type="match status" value="1"/>
</dbReference>
<dbReference type="EMBL" id="AP019735">
    <property type="protein sequence ID" value="BBL02954.1"/>
    <property type="molecule type" value="Genomic_DNA"/>
</dbReference>
<accession>A0A4Y1WQZ7</accession>
<keyword evidence="7" id="KW-0288">FMN</keyword>
<feature type="binding site" evidence="7">
    <location>
        <begin position="270"/>
        <end position="274"/>
    </location>
    <ligand>
        <name>FMN</name>
        <dbReference type="ChEBI" id="CHEBI:58210"/>
    </ligand>
</feature>
<comment type="cofactor">
    <cofactor evidence="7">
        <name>FMNH2</name>
        <dbReference type="ChEBI" id="CHEBI:57618"/>
    </cofactor>
    <text evidence="7">Reduced FMN (FMNH(2)).</text>
</comment>
<comment type="subunit">
    <text evidence="7">Homotetramer.</text>
</comment>
<evidence type="ECO:0000256" key="5">
    <source>
        <dbReference type="ARBA" id="ARBA00023141"/>
    </source>
</evidence>
<feature type="binding site" evidence="7">
    <location>
        <position position="297"/>
    </location>
    <ligand>
        <name>FMN</name>
        <dbReference type="ChEBI" id="CHEBI:58210"/>
    </ligand>
</feature>
<proteinExistence type="inferred from homology"/>
<dbReference type="GO" id="GO:0009423">
    <property type="term" value="P:chorismate biosynthetic process"/>
    <property type="evidence" value="ECO:0007669"/>
    <property type="project" value="UniProtKB-UniRule"/>
</dbReference>
<dbReference type="Gene3D" id="3.60.150.10">
    <property type="entry name" value="Chorismate synthase AroC"/>
    <property type="match status" value="2"/>
</dbReference>
<reference evidence="9" key="1">
    <citation type="submission" date="2019-06" db="EMBL/GenBank/DDBJ databases">
        <title>Alistipes onderdonkii subsp. vulgaris subsp. nov., Alistipes dispar sp. nov. and Alistipes communis sp. nov., isolated from human faeces, and creation of Alistipes onderdonkii subsp. onderdonkii subsp. nov.</title>
        <authorList>
            <person name="Sakamoto M."/>
            <person name="Ikeyama N."/>
            <person name="Ogata Y."/>
            <person name="Suda W."/>
            <person name="Iino T."/>
            <person name="Hattori M."/>
            <person name="Ohkuma M."/>
        </authorList>
    </citation>
    <scope>NUCLEOTIDE SEQUENCE [LARGE SCALE GENOMIC DNA]</scope>
    <source>
        <strain evidence="9">5CBH24</strain>
    </source>
</reference>
<dbReference type="GO" id="GO:0005829">
    <property type="term" value="C:cytosol"/>
    <property type="evidence" value="ECO:0007669"/>
    <property type="project" value="TreeGrafter"/>
</dbReference>
<dbReference type="RefSeq" id="WP_141411950.1">
    <property type="nucleotide sequence ID" value="NZ_AP019735.1"/>
</dbReference>
<dbReference type="GO" id="GO:0010181">
    <property type="term" value="F:FMN binding"/>
    <property type="evidence" value="ECO:0007669"/>
    <property type="project" value="TreeGrafter"/>
</dbReference>